<feature type="domain" description="Zinc knuckle CX2CX4HX4C" evidence="2">
    <location>
        <begin position="36"/>
        <end position="66"/>
    </location>
</feature>
<dbReference type="Pfam" id="PF14392">
    <property type="entry name" value="zf-CCHC_4"/>
    <property type="match status" value="1"/>
</dbReference>
<evidence type="ECO:0000259" key="2">
    <source>
        <dbReference type="Pfam" id="PF14392"/>
    </source>
</evidence>
<dbReference type="InterPro" id="IPR025836">
    <property type="entry name" value="Zn_knuckle_CX2CX4HX4C"/>
</dbReference>
<gene>
    <name evidence="3" type="ORF">LTRI10_LOCUS6848</name>
</gene>
<evidence type="ECO:0000313" key="4">
    <source>
        <dbReference type="Proteomes" id="UP001497516"/>
    </source>
</evidence>
<dbReference type="EMBL" id="OZ034814">
    <property type="protein sequence ID" value="CAL1359356.1"/>
    <property type="molecule type" value="Genomic_DNA"/>
</dbReference>
<protein>
    <recommendedName>
        <fullName evidence="2">Zinc knuckle CX2CX4HX4C domain-containing protein</fullName>
    </recommendedName>
</protein>
<dbReference type="Proteomes" id="UP001497516">
    <property type="component" value="Chromosome 10"/>
</dbReference>
<keyword evidence="4" id="KW-1185">Reference proteome</keyword>
<evidence type="ECO:0000313" key="3">
    <source>
        <dbReference type="EMBL" id="CAL1359356.1"/>
    </source>
</evidence>
<sequence>MGVAEGRYVSFIRVLVGIDLSESLPHGFFLEDDSSLDLWVEFKYKRLPTQVFYCCGRIGHNQLMCRSQSERIEGRYMDWIRAGHPTLLSQTPRKTRLTQRKVGPTTTSWPQTVQ</sequence>
<name>A0AAV2CUV4_9ROSI</name>
<feature type="region of interest" description="Disordered" evidence="1">
    <location>
        <begin position="91"/>
        <end position="114"/>
    </location>
</feature>
<dbReference type="AlphaFoldDB" id="A0AAV2CUV4"/>
<feature type="compositionally biased region" description="Polar residues" evidence="1">
    <location>
        <begin position="104"/>
        <end position="114"/>
    </location>
</feature>
<accession>A0AAV2CUV4</accession>
<organism evidence="3 4">
    <name type="scientific">Linum trigynum</name>
    <dbReference type="NCBI Taxonomy" id="586398"/>
    <lineage>
        <taxon>Eukaryota</taxon>
        <taxon>Viridiplantae</taxon>
        <taxon>Streptophyta</taxon>
        <taxon>Embryophyta</taxon>
        <taxon>Tracheophyta</taxon>
        <taxon>Spermatophyta</taxon>
        <taxon>Magnoliopsida</taxon>
        <taxon>eudicotyledons</taxon>
        <taxon>Gunneridae</taxon>
        <taxon>Pentapetalae</taxon>
        <taxon>rosids</taxon>
        <taxon>fabids</taxon>
        <taxon>Malpighiales</taxon>
        <taxon>Linaceae</taxon>
        <taxon>Linum</taxon>
    </lineage>
</organism>
<reference evidence="3 4" key="1">
    <citation type="submission" date="2024-04" db="EMBL/GenBank/DDBJ databases">
        <authorList>
            <person name="Fracassetti M."/>
        </authorList>
    </citation>
    <scope>NUCLEOTIDE SEQUENCE [LARGE SCALE GENOMIC DNA]</scope>
</reference>
<evidence type="ECO:0000256" key="1">
    <source>
        <dbReference type="SAM" id="MobiDB-lite"/>
    </source>
</evidence>
<proteinExistence type="predicted"/>